<dbReference type="STRING" id="43335.A0A4V6AAX8"/>
<organism evidence="2">
    <name type="scientific">Populus alba</name>
    <name type="common">White poplar</name>
    <dbReference type="NCBI Taxonomy" id="43335"/>
    <lineage>
        <taxon>Eukaryota</taxon>
        <taxon>Viridiplantae</taxon>
        <taxon>Streptophyta</taxon>
        <taxon>Embryophyta</taxon>
        <taxon>Tracheophyta</taxon>
        <taxon>Spermatophyta</taxon>
        <taxon>Magnoliopsida</taxon>
        <taxon>eudicotyledons</taxon>
        <taxon>Gunneridae</taxon>
        <taxon>Pentapetalae</taxon>
        <taxon>rosids</taxon>
        <taxon>fabids</taxon>
        <taxon>Malpighiales</taxon>
        <taxon>Salicaceae</taxon>
        <taxon>Saliceae</taxon>
        <taxon>Populus</taxon>
    </lineage>
</organism>
<dbReference type="EMBL" id="RCHU01000228">
    <property type="protein sequence ID" value="TKS10636.1"/>
    <property type="molecule type" value="Genomic_DNA"/>
</dbReference>
<evidence type="ECO:0000313" key="2">
    <source>
        <dbReference type="EMBL" id="TKS10636.1"/>
    </source>
</evidence>
<feature type="region of interest" description="Disordered" evidence="1">
    <location>
        <begin position="14"/>
        <end position="86"/>
    </location>
</feature>
<feature type="compositionally biased region" description="Polar residues" evidence="1">
    <location>
        <begin position="34"/>
        <end position="48"/>
    </location>
</feature>
<feature type="compositionally biased region" description="Polar residues" evidence="1">
    <location>
        <begin position="62"/>
        <end position="85"/>
    </location>
</feature>
<protein>
    <submittedName>
        <fullName evidence="2">Uncharacterized protein</fullName>
    </submittedName>
</protein>
<accession>A0A4V6AAX8</accession>
<gene>
    <name evidence="2" type="ORF">D5086_0000081580</name>
</gene>
<feature type="compositionally biased region" description="Low complexity" evidence="1">
    <location>
        <begin position="22"/>
        <end position="33"/>
    </location>
</feature>
<sequence>MKSFFNFEASLQGAKSEPSHFPTTANPANRNTTSWRPSLHSSNTNNNWRPYGNHGTGWRPLSNASNRSPVFPNTGQNSFRSQRPSSRPYLSYCQIYGIQGHTAKRCPSFRLVPNRPHTTPVAPMNNNTTTWQP</sequence>
<dbReference type="AlphaFoldDB" id="A0A4V6AAX8"/>
<comment type="caution">
    <text evidence="2">The sequence shown here is derived from an EMBL/GenBank/DDBJ whole genome shotgun (WGS) entry which is preliminary data.</text>
</comment>
<name>A0A4V6AAX8_POPAL</name>
<reference evidence="2" key="1">
    <citation type="submission" date="2018-10" db="EMBL/GenBank/DDBJ databases">
        <title>Population genomic analysis revealed the cold adaptation of white poplar.</title>
        <authorList>
            <person name="Liu Y.-J."/>
        </authorList>
    </citation>
    <scope>NUCLEOTIDE SEQUENCE [LARGE SCALE GENOMIC DNA]</scope>
    <source>
        <strain evidence="2">PAL-ZL1</strain>
    </source>
</reference>
<proteinExistence type="predicted"/>
<evidence type="ECO:0000256" key="1">
    <source>
        <dbReference type="SAM" id="MobiDB-lite"/>
    </source>
</evidence>